<dbReference type="Proteomes" id="UP001165297">
    <property type="component" value="Unassembled WGS sequence"/>
</dbReference>
<sequence length="991" mass="102790">MKNLLPALTLALAVAPAMQSVYAQQATAPCGTGLLCPGMVRPTLAARALPAKTTSPARVSATWTPIASLSQKRGQHAAVALNGKIYVWGGYVGNANSTSAEFNSLDIYNPATNTWSAGAPLPIVLRGHAHTVGADGQIYSFGGANQGGTLSSGYRYNPNTNVWVPIANMFVTQWQAAAATAPDGKIYVFGGTTDNTLTQIYTPGTNTWTTGAALPVGRHGHVAVLDANGLIHIIGGIADFSSTPLTSHLIYNPSTNTWTTAAALPSGLNQPGGTLGSDGRIYITGGKADYLNNTGPFYNSVYVYNVATNTWTTDNNLPMALAENRSVTVGSDIYTIAGSNGDQLTVAYKASLANTFTWTGATSTAWNVGTNWTGGVVPSASDNVVIPSGLGRYPVVSTSTATASLVTVNSGASLTVADGGMLTVTGNFVNNGTFAAANNATVALSGTTAQAIGGTSITQFRNLTVGSAGATLSGQVEIQRLLTLNGNLNTNSQRFLILSNHVGTAMVVNNGSAVVNGRAVVQRYIDVASNAGFGYRHLSPAVSGATLSNLAIFPILPGAQAPGPLQVNADYNTAANPGLVTPFPTVFLYTQNRVVAPASGAASFDQGWLSPADGSQSLNATQGLTINEPAGNFFELTGTALNTGTYTRTGLARGTQAEAGWHLVGNPYPAPIDWNRVGRTGIDGAAYVYRSTGQYDGGYTAYVNGVGSNVLPMGQAFFVRVSAVGSAGNLTFTNAARETTFSEPTYSRPAQTETRPLVQLTLQRVGSTSATGQDDFYVYEQNGATAGFDSEFDALKVQLNGGEQPSLYQQAGPEALAIQGLPAGSMPRSLALGVHAAVAGAYTFMPTQLLNFAATEPVWLEDKLSGTWHDLRQGAYTAQLSQGLSASRFVLHLHQARPLSSGKGNAWAGELQLYPNPAAKAPVTVVASGVAGTTAELVLVNSIGQHVWQQTAAVSARELRTSVPVADLAKGVYTLQVRSAAGVLTRKLVVQ</sequence>
<protein>
    <submittedName>
        <fullName evidence="3">T9SS type A sorting domain-containing protein</fullName>
    </submittedName>
</protein>
<dbReference type="NCBIfam" id="TIGR04183">
    <property type="entry name" value="Por_Secre_tail"/>
    <property type="match status" value="1"/>
</dbReference>
<dbReference type="Pfam" id="PF01344">
    <property type="entry name" value="Kelch_1"/>
    <property type="match status" value="1"/>
</dbReference>
<accession>A0ABS8A962</accession>
<feature type="domain" description="Secretion system C-terminal sorting" evidence="2">
    <location>
        <begin position="913"/>
        <end position="990"/>
    </location>
</feature>
<name>A0ABS8A962_9BACT</name>
<dbReference type="SUPFAM" id="SSF50965">
    <property type="entry name" value="Galactose oxidase, central domain"/>
    <property type="match status" value="2"/>
</dbReference>
<dbReference type="Pfam" id="PF18962">
    <property type="entry name" value="Por_Secre_tail"/>
    <property type="match status" value="1"/>
</dbReference>
<dbReference type="RefSeq" id="WP_226182407.1">
    <property type="nucleotide sequence ID" value="NZ_JAJADQ010000001.1"/>
</dbReference>
<dbReference type="Pfam" id="PF24681">
    <property type="entry name" value="Kelch_KLHDC2_KLHL20_DRC7"/>
    <property type="match status" value="1"/>
</dbReference>
<evidence type="ECO:0000313" key="3">
    <source>
        <dbReference type="EMBL" id="MCB2376462.1"/>
    </source>
</evidence>
<dbReference type="PANTHER" id="PTHR45632">
    <property type="entry name" value="LD33804P"/>
    <property type="match status" value="1"/>
</dbReference>
<comment type="caution">
    <text evidence="3">The sequence shown here is derived from an EMBL/GenBank/DDBJ whole genome shotgun (WGS) entry which is preliminary data.</text>
</comment>
<dbReference type="InterPro" id="IPR011043">
    <property type="entry name" value="Gal_Oxase/kelch_b-propeller"/>
</dbReference>
<dbReference type="InterPro" id="IPR026444">
    <property type="entry name" value="Secre_tail"/>
</dbReference>
<dbReference type="Gene3D" id="2.120.10.80">
    <property type="entry name" value="Kelch-type beta propeller"/>
    <property type="match status" value="2"/>
</dbReference>
<gene>
    <name evidence="3" type="ORF">LGH70_02645</name>
</gene>
<keyword evidence="4" id="KW-1185">Reference proteome</keyword>
<dbReference type="EMBL" id="JAJADQ010000001">
    <property type="protein sequence ID" value="MCB2376462.1"/>
    <property type="molecule type" value="Genomic_DNA"/>
</dbReference>
<dbReference type="InterPro" id="IPR015915">
    <property type="entry name" value="Kelch-typ_b-propeller"/>
</dbReference>
<evidence type="ECO:0000256" key="1">
    <source>
        <dbReference type="SAM" id="SignalP"/>
    </source>
</evidence>
<dbReference type="SMART" id="SM00612">
    <property type="entry name" value="Kelch"/>
    <property type="match status" value="5"/>
</dbReference>
<organism evidence="3 4">
    <name type="scientific">Hymenobacter nitidus</name>
    <dbReference type="NCBI Taxonomy" id="2880929"/>
    <lineage>
        <taxon>Bacteria</taxon>
        <taxon>Pseudomonadati</taxon>
        <taxon>Bacteroidota</taxon>
        <taxon>Cytophagia</taxon>
        <taxon>Cytophagales</taxon>
        <taxon>Hymenobacteraceae</taxon>
        <taxon>Hymenobacter</taxon>
    </lineage>
</organism>
<evidence type="ECO:0000313" key="4">
    <source>
        <dbReference type="Proteomes" id="UP001165297"/>
    </source>
</evidence>
<proteinExistence type="predicted"/>
<feature type="signal peptide" evidence="1">
    <location>
        <begin position="1"/>
        <end position="23"/>
    </location>
</feature>
<feature type="chain" id="PRO_5047016908" evidence="1">
    <location>
        <begin position="24"/>
        <end position="991"/>
    </location>
</feature>
<reference evidence="3" key="1">
    <citation type="submission" date="2021-10" db="EMBL/GenBank/DDBJ databases">
        <authorList>
            <person name="Dean J.D."/>
            <person name="Kim M.K."/>
            <person name="Newey C.N."/>
            <person name="Stoker T.S."/>
            <person name="Thompson D.W."/>
            <person name="Grose J.H."/>
        </authorList>
    </citation>
    <scope>NUCLEOTIDE SEQUENCE</scope>
    <source>
        <strain evidence="3">BT635</strain>
    </source>
</reference>
<keyword evidence="1" id="KW-0732">Signal</keyword>
<dbReference type="InterPro" id="IPR006652">
    <property type="entry name" value="Kelch_1"/>
</dbReference>
<evidence type="ECO:0000259" key="2">
    <source>
        <dbReference type="Pfam" id="PF18962"/>
    </source>
</evidence>